<sequence>MSSAHIASDEESTPDASVTLDSFISELSPRQPATKRSGSTVDAANAPMSPVKRTKDALSFITLMVGEEATKKPPFKVDAVRALLGKVGELQESISDLLAANASLNGRLSESRAQNAGLVAQFAAVLSEREAACAAKIATALKSRPVTEVLHTSAPQTFANVTRVGRKKSRSRSRNTARQKSKSAARAKKLLESRSGPPEEAFVVTPTADKDVTACKNELWSVIKKHNSAPRIHSIVGKSGRLIIKPQDKETTDLLKKIGRSKTCNLTADTPLLPRLRFDHVDREIDPKELSDLVALQNLELNVDPVDAADFISPVFRTGPMEGVSASWVCSINPKYYSSLLALPIFVGLMRCQVTKFDRVTQCYRCFRFGHPVAYCKEVDAACVHCAKAGHLVADCPSASLPPRCANCGGSHSATDVLCSARTAFQANLLRRTDFGAPPSAPL</sequence>
<name>A0A5E4NS63_9HEMI</name>
<dbReference type="Proteomes" id="UP000325440">
    <property type="component" value="Unassembled WGS sequence"/>
</dbReference>
<dbReference type="GO" id="GO:0003676">
    <property type="term" value="F:nucleic acid binding"/>
    <property type="evidence" value="ECO:0007669"/>
    <property type="project" value="InterPro"/>
</dbReference>
<evidence type="ECO:0000259" key="3">
    <source>
        <dbReference type="PROSITE" id="PS50158"/>
    </source>
</evidence>
<evidence type="ECO:0000313" key="5">
    <source>
        <dbReference type="Proteomes" id="UP000325440"/>
    </source>
</evidence>
<accession>A0A5E4NS63</accession>
<dbReference type="OrthoDB" id="6626910at2759"/>
<evidence type="ECO:0000256" key="1">
    <source>
        <dbReference type="PROSITE-ProRule" id="PRU00047"/>
    </source>
</evidence>
<evidence type="ECO:0000313" key="4">
    <source>
        <dbReference type="EMBL" id="VVC46436.1"/>
    </source>
</evidence>
<evidence type="ECO:0000256" key="2">
    <source>
        <dbReference type="SAM" id="MobiDB-lite"/>
    </source>
</evidence>
<dbReference type="PROSITE" id="PS50158">
    <property type="entry name" value="ZF_CCHC"/>
    <property type="match status" value="1"/>
</dbReference>
<feature type="region of interest" description="Disordered" evidence="2">
    <location>
        <begin position="162"/>
        <end position="200"/>
    </location>
</feature>
<feature type="region of interest" description="Disordered" evidence="2">
    <location>
        <begin position="1"/>
        <end position="48"/>
    </location>
</feature>
<dbReference type="EMBL" id="CABPRJ010002510">
    <property type="protein sequence ID" value="VVC46436.1"/>
    <property type="molecule type" value="Genomic_DNA"/>
</dbReference>
<keyword evidence="1" id="KW-0863">Zinc-finger</keyword>
<organism evidence="4 5">
    <name type="scientific">Cinara cedri</name>
    <dbReference type="NCBI Taxonomy" id="506608"/>
    <lineage>
        <taxon>Eukaryota</taxon>
        <taxon>Metazoa</taxon>
        <taxon>Ecdysozoa</taxon>
        <taxon>Arthropoda</taxon>
        <taxon>Hexapoda</taxon>
        <taxon>Insecta</taxon>
        <taxon>Pterygota</taxon>
        <taxon>Neoptera</taxon>
        <taxon>Paraneoptera</taxon>
        <taxon>Hemiptera</taxon>
        <taxon>Sternorrhyncha</taxon>
        <taxon>Aphidomorpha</taxon>
        <taxon>Aphidoidea</taxon>
        <taxon>Aphididae</taxon>
        <taxon>Lachninae</taxon>
        <taxon>Cinara</taxon>
    </lineage>
</organism>
<gene>
    <name evidence="4" type="ORF">CINCED_3A006242</name>
</gene>
<dbReference type="InterPro" id="IPR001878">
    <property type="entry name" value="Znf_CCHC"/>
</dbReference>
<dbReference type="SUPFAM" id="SSF57756">
    <property type="entry name" value="Retrovirus zinc finger-like domains"/>
    <property type="match status" value="1"/>
</dbReference>
<keyword evidence="5" id="KW-1185">Reference proteome</keyword>
<dbReference type="SMART" id="SM00343">
    <property type="entry name" value="ZnF_C2HC"/>
    <property type="match status" value="2"/>
</dbReference>
<dbReference type="InterPro" id="IPR036875">
    <property type="entry name" value="Znf_CCHC_sf"/>
</dbReference>
<proteinExistence type="predicted"/>
<feature type="domain" description="CCHC-type" evidence="3">
    <location>
        <begin position="383"/>
        <end position="398"/>
    </location>
</feature>
<dbReference type="GO" id="GO:0008270">
    <property type="term" value="F:zinc ion binding"/>
    <property type="evidence" value="ECO:0007669"/>
    <property type="project" value="UniProtKB-KW"/>
</dbReference>
<reference evidence="4 5" key="1">
    <citation type="submission" date="2019-08" db="EMBL/GenBank/DDBJ databases">
        <authorList>
            <person name="Alioto T."/>
            <person name="Alioto T."/>
            <person name="Gomez Garrido J."/>
        </authorList>
    </citation>
    <scope>NUCLEOTIDE SEQUENCE [LARGE SCALE GENOMIC DNA]</scope>
</reference>
<dbReference type="AlphaFoldDB" id="A0A5E4NS63"/>
<feature type="compositionally biased region" description="Basic residues" evidence="2">
    <location>
        <begin position="164"/>
        <end position="188"/>
    </location>
</feature>
<protein>
    <submittedName>
        <fullName evidence="4">Zinc finger, CCHC-type</fullName>
    </submittedName>
</protein>
<dbReference type="Gene3D" id="4.10.60.10">
    <property type="entry name" value="Zinc finger, CCHC-type"/>
    <property type="match status" value="1"/>
</dbReference>
<keyword evidence="1" id="KW-0479">Metal-binding</keyword>
<keyword evidence="1" id="KW-0862">Zinc</keyword>